<sequence length="112" mass="12731">MALSWQKDNDSADAGDFYDTVTTQLSSKKLGMKADGKTWHYRDIYQQFLQLRAKNPRALLLWSGDYPTYQKSGTTDYYVILSGESFDSADDASSWCTREKYGPNDCMAIDLS</sequence>
<reference evidence="1 2" key="1">
    <citation type="journal article" date="2019" name="Int. J. Syst. Evol. Microbiol.">
        <title>Bifidobacterium jacchi sp. nov., isolated from the faeces of a baby common marmoset (Callithrix jacchus).</title>
        <authorList>
            <person name="Modesto M."/>
            <person name="Watanabe K."/>
            <person name="Arita M."/>
            <person name="Satti M."/>
            <person name="Oki K."/>
            <person name="Sciavilla P."/>
            <person name="Patavino C."/>
            <person name="Camma C."/>
            <person name="Michelini S."/>
            <person name="Sgorbati B."/>
            <person name="Mattarelli P."/>
        </authorList>
    </citation>
    <scope>NUCLEOTIDE SEQUENCE [LARGE SCALE GENOMIC DNA]</scope>
    <source>
        <strain evidence="1 2">MRM 9.3</strain>
    </source>
</reference>
<dbReference type="EMBL" id="RQSP01000052">
    <property type="protein sequence ID" value="KAB5604861.1"/>
    <property type="molecule type" value="Genomic_DNA"/>
</dbReference>
<evidence type="ECO:0000313" key="2">
    <source>
        <dbReference type="Proteomes" id="UP000326336"/>
    </source>
</evidence>
<dbReference type="Proteomes" id="UP000326336">
    <property type="component" value="Unassembled WGS sequence"/>
</dbReference>
<protein>
    <submittedName>
        <fullName evidence="1">Uncharacterized protein</fullName>
    </submittedName>
</protein>
<proteinExistence type="predicted"/>
<evidence type="ECO:0000313" key="1">
    <source>
        <dbReference type="EMBL" id="KAB5604861.1"/>
    </source>
</evidence>
<dbReference type="OrthoDB" id="4803588at2"/>
<dbReference type="AlphaFoldDB" id="A0A5N5RD97"/>
<comment type="caution">
    <text evidence="1">The sequence shown here is derived from an EMBL/GenBank/DDBJ whole genome shotgun (WGS) entry which is preliminary data.</text>
</comment>
<name>A0A5N5RD97_9BIFI</name>
<organism evidence="1 2">
    <name type="scientific">Bifidobacterium jacchi</name>
    <dbReference type="NCBI Taxonomy" id="2490545"/>
    <lineage>
        <taxon>Bacteria</taxon>
        <taxon>Bacillati</taxon>
        <taxon>Actinomycetota</taxon>
        <taxon>Actinomycetes</taxon>
        <taxon>Bifidobacteriales</taxon>
        <taxon>Bifidobacteriaceae</taxon>
        <taxon>Bifidobacterium</taxon>
    </lineage>
</organism>
<accession>A0A5N5RD97</accession>
<gene>
    <name evidence="1" type="ORF">EHS19_09585</name>
</gene>
<keyword evidence="2" id="KW-1185">Reference proteome</keyword>